<reference evidence="2 3" key="1">
    <citation type="submission" date="2020-06" db="EMBL/GenBank/DDBJ databases">
        <title>Methanolobus halotolerans sp. nov., isolated from a saline lake Tus in Siberia.</title>
        <authorList>
            <person name="Shen Y."/>
            <person name="Chen S.-C."/>
            <person name="Lai M.-C."/>
            <person name="Huang H.-H."/>
            <person name="Chiu H.-H."/>
            <person name="Tang S.-L."/>
            <person name="Rogozin D.Y."/>
            <person name="Degermendzhy A.G."/>
        </authorList>
    </citation>
    <scope>NUCLEOTIDE SEQUENCE [LARGE SCALE GENOMIC DNA]</scope>
    <source>
        <strain evidence="2 3">DSM 21339</strain>
    </source>
</reference>
<dbReference type="AlphaFoldDB" id="A0A7D5E8X3"/>
<dbReference type="SUPFAM" id="SSF53146">
    <property type="entry name" value="Nitrogenase accessory factor-like"/>
    <property type="match status" value="1"/>
</dbReference>
<dbReference type="Pfam" id="PF02579">
    <property type="entry name" value="Nitro_FeMo-Co"/>
    <property type="match status" value="1"/>
</dbReference>
<proteinExistence type="predicted"/>
<dbReference type="KEGG" id="mzi:HWN40_10995"/>
<dbReference type="InterPro" id="IPR033913">
    <property type="entry name" value="MTH1175_dom"/>
</dbReference>
<name>A0A7D5E8X3_9EURY</name>
<dbReference type="Gene3D" id="3.30.420.130">
    <property type="entry name" value="Dinitrogenase iron-molybdenum cofactor biosynthesis domain"/>
    <property type="match status" value="1"/>
</dbReference>
<evidence type="ECO:0000313" key="2">
    <source>
        <dbReference type="EMBL" id="QLC50719.1"/>
    </source>
</evidence>
<protein>
    <submittedName>
        <fullName evidence="2">Dinitrogenase iron-molybdenum cofactor biosynthesis protein</fullName>
    </submittedName>
</protein>
<dbReference type="EMBL" id="CP058215">
    <property type="protein sequence ID" value="QLC50719.1"/>
    <property type="molecule type" value="Genomic_DNA"/>
</dbReference>
<dbReference type="GeneID" id="55822208"/>
<dbReference type="RefSeq" id="WP_176965774.1">
    <property type="nucleotide sequence ID" value="NZ_CP058215.1"/>
</dbReference>
<evidence type="ECO:0000259" key="1">
    <source>
        <dbReference type="Pfam" id="PF02579"/>
    </source>
</evidence>
<evidence type="ECO:0000313" key="3">
    <source>
        <dbReference type="Proteomes" id="UP000509594"/>
    </source>
</evidence>
<gene>
    <name evidence="2" type="ORF">HWN40_10995</name>
</gene>
<sequence length="133" mass="13692">MKVSVPCMGKGGIDDTVSQHFGRAPAYTVFDTETGEYSVVVKNGGEGPADLMAGAGVNIMLCGGIGKGAAMMLQQKGIDVFIGASGTIKDAINAWESGALAKNQDGNCDSHDHDHGHDDCSCNCSCHSQVTLS</sequence>
<dbReference type="CDD" id="cd00851">
    <property type="entry name" value="MTH1175"/>
    <property type="match status" value="1"/>
</dbReference>
<dbReference type="Proteomes" id="UP000509594">
    <property type="component" value="Chromosome"/>
</dbReference>
<dbReference type="InterPro" id="IPR036105">
    <property type="entry name" value="DiNase_FeMo-co_biosyn_sf"/>
</dbReference>
<dbReference type="PANTHER" id="PTHR42983:SF1">
    <property type="entry name" value="IRON-MOLYBDENUM PROTEIN"/>
    <property type="match status" value="1"/>
</dbReference>
<dbReference type="OrthoDB" id="85838at2157"/>
<organism evidence="2 3">
    <name type="scientific">Methanolobus zinderi</name>
    <dbReference type="NCBI Taxonomy" id="536044"/>
    <lineage>
        <taxon>Archaea</taxon>
        <taxon>Methanobacteriati</taxon>
        <taxon>Methanobacteriota</taxon>
        <taxon>Stenosarchaea group</taxon>
        <taxon>Methanomicrobia</taxon>
        <taxon>Methanosarcinales</taxon>
        <taxon>Methanosarcinaceae</taxon>
        <taxon>Methanolobus</taxon>
    </lineage>
</organism>
<accession>A0A7D5E8X3</accession>
<dbReference type="InterPro" id="IPR003731">
    <property type="entry name" value="Di-Nase_FeMo-co_biosynth"/>
</dbReference>
<dbReference type="PANTHER" id="PTHR42983">
    <property type="entry name" value="DINITROGENASE IRON-MOLYBDENUM COFACTOR PROTEIN-RELATED"/>
    <property type="match status" value="1"/>
</dbReference>
<feature type="domain" description="Dinitrogenase iron-molybdenum cofactor biosynthesis" evidence="1">
    <location>
        <begin position="14"/>
        <end position="96"/>
    </location>
</feature>
<keyword evidence="3" id="KW-1185">Reference proteome</keyword>